<feature type="region of interest" description="Disordered" evidence="6">
    <location>
        <begin position="1"/>
        <end position="62"/>
    </location>
</feature>
<dbReference type="GO" id="GO:0000981">
    <property type="term" value="F:DNA-binding transcription factor activity, RNA polymerase II-specific"/>
    <property type="evidence" value="ECO:0007669"/>
    <property type="project" value="TreeGrafter"/>
</dbReference>
<dbReference type="GeneID" id="27417637"/>
<evidence type="ECO:0000313" key="8">
    <source>
        <dbReference type="EMBL" id="EST08725.1"/>
    </source>
</evidence>
<dbReference type="STRING" id="1365824.V5ETV2"/>
<reference evidence="9" key="1">
    <citation type="journal article" date="2013" name="Genome Announc.">
        <title>Draft genome sequence of Pseudozyma brasiliensis sp. nov. strain GHG001, a high producer of endo-1,4-xylanase isolated from an insect pest of sugarcane.</title>
        <authorList>
            <person name="Oliveira J.V.D.C."/>
            <person name="dos Santos R.A.C."/>
            <person name="Borges T.A."/>
            <person name="Riano-Pachon D.M."/>
            <person name="Goldman G.H."/>
        </authorList>
    </citation>
    <scope>NUCLEOTIDE SEQUENCE [LARGE SCALE GENOMIC DNA]</scope>
    <source>
        <strain evidence="9">GHG001</strain>
    </source>
</reference>
<evidence type="ECO:0000256" key="2">
    <source>
        <dbReference type="ARBA" id="ARBA00023015"/>
    </source>
</evidence>
<keyword evidence="5" id="KW-0539">Nucleus</keyword>
<keyword evidence="3" id="KW-0238">DNA-binding</keyword>
<keyword evidence="2" id="KW-0805">Transcription regulation</keyword>
<feature type="compositionally biased region" description="Basic and acidic residues" evidence="6">
    <location>
        <begin position="249"/>
        <end position="258"/>
    </location>
</feature>
<dbReference type="Gene3D" id="4.10.280.10">
    <property type="entry name" value="Helix-loop-helix DNA-binding domain"/>
    <property type="match status" value="1"/>
</dbReference>
<dbReference type="Pfam" id="PF00010">
    <property type="entry name" value="HLH"/>
    <property type="match status" value="1"/>
</dbReference>
<dbReference type="GO" id="GO:0046983">
    <property type="term" value="F:protein dimerization activity"/>
    <property type="evidence" value="ECO:0007669"/>
    <property type="project" value="InterPro"/>
</dbReference>
<keyword evidence="4" id="KW-0804">Transcription</keyword>
<evidence type="ECO:0000256" key="6">
    <source>
        <dbReference type="SAM" id="MobiDB-lite"/>
    </source>
</evidence>
<comment type="subcellular location">
    <subcellularLocation>
        <location evidence="1">Nucleus</location>
    </subcellularLocation>
</comment>
<dbReference type="Proteomes" id="UP000019377">
    <property type="component" value="Unassembled WGS sequence"/>
</dbReference>
<feature type="compositionally biased region" description="Basic and acidic residues" evidence="6">
    <location>
        <begin position="16"/>
        <end position="62"/>
    </location>
</feature>
<dbReference type="InterPro" id="IPR011598">
    <property type="entry name" value="bHLH_dom"/>
</dbReference>
<proteinExistence type="predicted"/>
<dbReference type="InterPro" id="IPR036638">
    <property type="entry name" value="HLH_DNA-bd_sf"/>
</dbReference>
<feature type="region of interest" description="Disordered" evidence="6">
    <location>
        <begin position="195"/>
        <end position="258"/>
    </location>
</feature>
<dbReference type="EMBL" id="KI545857">
    <property type="protein sequence ID" value="EST08725.1"/>
    <property type="molecule type" value="Genomic_DNA"/>
</dbReference>
<gene>
    <name evidence="8" type="ORF">PSEUBRA_SCAF15g05762</name>
</gene>
<dbReference type="GO" id="GO:0000978">
    <property type="term" value="F:RNA polymerase II cis-regulatory region sequence-specific DNA binding"/>
    <property type="evidence" value="ECO:0007669"/>
    <property type="project" value="TreeGrafter"/>
</dbReference>
<feature type="domain" description="BHLH" evidence="7">
    <location>
        <begin position="51"/>
        <end position="83"/>
    </location>
</feature>
<feature type="region of interest" description="Disordered" evidence="6">
    <location>
        <begin position="85"/>
        <end position="126"/>
    </location>
</feature>
<evidence type="ECO:0000256" key="3">
    <source>
        <dbReference type="ARBA" id="ARBA00023125"/>
    </source>
</evidence>
<sequence length="258" mass="28495">MLRAEHISNGLIDPSTGREIKPEPTEEDLKRDAEEAEREKKPPALLTTEEKKANHIASEQKRRANIRKGYELLCDIVPSLREALEREAGKNDSDDEGKKGKKNATKKSDDAGGIEIDGEKIDGRAGPRSEAVVLMKSLDHIGGLVEGYRGLLGRRNRARLAVARKMGWDGLANQPVPDVDRLMAIKVQEWWAAHGDDADEEEGDDEELRFGGADDDDDQQADESTVVDEPSGKKKPAKGKKAQGRKKKAEKDDDGMHD</sequence>
<evidence type="ECO:0000256" key="4">
    <source>
        <dbReference type="ARBA" id="ARBA00023163"/>
    </source>
</evidence>
<dbReference type="OrthoDB" id="5778525at2759"/>
<keyword evidence="9" id="KW-1185">Reference proteome</keyword>
<evidence type="ECO:0000313" key="9">
    <source>
        <dbReference type="Proteomes" id="UP000019377"/>
    </source>
</evidence>
<evidence type="ECO:0000256" key="5">
    <source>
        <dbReference type="ARBA" id="ARBA00023242"/>
    </source>
</evidence>
<dbReference type="InterPro" id="IPR052207">
    <property type="entry name" value="Max-like/E-box_TFs"/>
</dbReference>
<feature type="compositionally biased region" description="Acidic residues" evidence="6">
    <location>
        <begin position="197"/>
        <end position="221"/>
    </location>
</feature>
<evidence type="ECO:0000259" key="7">
    <source>
        <dbReference type="Pfam" id="PF00010"/>
    </source>
</evidence>
<evidence type="ECO:0000256" key="1">
    <source>
        <dbReference type="ARBA" id="ARBA00004123"/>
    </source>
</evidence>
<dbReference type="PANTHER" id="PTHR15741">
    <property type="entry name" value="BASIC HELIX-LOOP-HELIX ZIP TRANSCRIPTION FACTOR"/>
    <property type="match status" value="1"/>
</dbReference>
<dbReference type="SUPFAM" id="SSF47459">
    <property type="entry name" value="HLH, helix-loop-helix DNA-binding domain"/>
    <property type="match status" value="1"/>
</dbReference>
<dbReference type="AlphaFoldDB" id="V5ETV2"/>
<feature type="compositionally biased region" description="Basic and acidic residues" evidence="6">
    <location>
        <begin position="85"/>
        <end position="98"/>
    </location>
</feature>
<feature type="compositionally biased region" description="Basic residues" evidence="6">
    <location>
        <begin position="233"/>
        <end position="248"/>
    </location>
</feature>
<accession>V5ETV2</accession>
<dbReference type="eggNOG" id="ENOG502S7SS">
    <property type="taxonomic scope" value="Eukaryota"/>
</dbReference>
<feature type="compositionally biased region" description="Basic and acidic residues" evidence="6">
    <location>
        <begin position="117"/>
        <end position="126"/>
    </location>
</feature>
<dbReference type="GO" id="GO:0005634">
    <property type="term" value="C:nucleus"/>
    <property type="evidence" value="ECO:0007669"/>
    <property type="project" value="UniProtKB-SubCell"/>
</dbReference>
<dbReference type="PANTHER" id="PTHR15741:SF27">
    <property type="entry name" value="TRANSCRIPTION FACTOR AP-4"/>
    <property type="match status" value="1"/>
</dbReference>
<organism evidence="8 9">
    <name type="scientific">Kalmanozyma brasiliensis (strain GHG001)</name>
    <name type="common">Yeast</name>
    <name type="synonym">Pseudozyma brasiliensis</name>
    <dbReference type="NCBI Taxonomy" id="1365824"/>
    <lineage>
        <taxon>Eukaryota</taxon>
        <taxon>Fungi</taxon>
        <taxon>Dikarya</taxon>
        <taxon>Basidiomycota</taxon>
        <taxon>Ustilaginomycotina</taxon>
        <taxon>Ustilaginomycetes</taxon>
        <taxon>Ustilaginales</taxon>
        <taxon>Ustilaginaceae</taxon>
        <taxon>Kalmanozyma</taxon>
    </lineage>
</organism>
<name>V5ETV2_KALBG</name>
<protein>
    <recommendedName>
        <fullName evidence="7">BHLH domain-containing protein</fullName>
    </recommendedName>
</protein>
<dbReference type="HOGENOM" id="CLU_1078188_0_0_1"/>